<sequence>MLASALIRLVVGVSDDDALTARCGKPGQDEQVKVRLQGIDALERKQPFGGGVRQAPAELTFQKKVELRCTKTDRYKRQVCSVGGCSRISPDRAGLARSPPDVFSRPQFS</sequence>
<dbReference type="Pfam" id="PF00565">
    <property type="entry name" value="SNase"/>
    <property type="match status" value="1"/>
</dbReference>
<dbReference type="InterPro" id="IPR035437">
    <property type="entry name" value="SNase_OB-fold_sf"/>
</dbReference>
<evidence type="ECO:0000313" key="3">
    <source>
        <dbReference type="Proteomes" id="UP000323105"/>
    </source>
</evidence>
<dbReference type="EMBL" id="BKBW01000015">
    <property type="protein sequence ID" value="GEQ77607.1"/>
    <property type="molecule type" value="Genomic_DNA"/>
</dbReference>
<organism evidence="2 3">
    <name type="scientific">Comamonas testosteroni</name>
    <name type="common">Pseudomonas testosteroni</name>
    <dbReference type="NCBI Taxonomy" id="285"/>
    <lineage>
        <taxon>Bacteria</taxon>
        <taxon>Pseudomonadati</taxon>
        <taxon>Pseudomonadota</taxon>
        <taxon>Betaproteobacteria</taxon>
        <taxon>Burkholderiales</taxon>
        <taxon>Comamonadaceae</taxon>
        <taxon>Comamonas</taxon>
    </lineage>
</organism>
<dbReference type="AlphaFoldDB" id="A0A5A7MIF7"/>
<proteinExistence type="predicted"/>
<accession>A0A5A7MIF7</accession>
<dbReference type="Gene3D" id="2.40.50.90">
    <property type="match status" value="1"/>
</dbReference>
<dbReference type="Proteomes" id="UP000323105">
    <property type="component" value="Unassembled WGS sequence"/>
</dbReference>
<evidence type="ECO:0000259" key="1">
    <source>
        <dbReference type="Pfam" id="PF00565"/>
    </source>
</evidence>
<name>A0A5A7MIF7_COMTE</name>
<protein>
    <recommendedName>
        <fullName evidence="1">TNase-like domain-containing protein</fullName>
    </recommendedName>
</protein>
<evidence type="ECO:0000313" key="2">
    <source>
        <dbReference type="EMBL" id="GEQ77607.1"/>
    </source>
</evidence>
<reference evidence="2 3" key="1">
    <citation type="journal article" date="2019" name="Microbiol. Resour. Announc.">
        <title>Draft Genome Sequence of Comamonas testosteroni TA441, a Bacterium That Has a Cryptic Phenol Degradation Gene Cluster.</title>
        <authorList>
            <person name="Arai H."/>
            <person name="Ishii M."/>
        </authorList>
    </citation>
    <scope>NUCLEOTIDE SEQUENCE [LARGE SCALE GENOMIC DNA]</scope>
    <source>
        <strain evidence="2 3">TA441</strain>
    </source>
</reference>
<comment type="caution">
    <text evidence="2">The sequence shown here is derived from an EMBL/GenBank/DDBJ whole genome shotgun (WGS) entry which is preliminary data.</text>
</comment>
<gene>
    <name evidence="2" type="ORF">CTTA_4612</name>
</gene>
<feature type="domain" description="TNase-like" evidence="1">
    <location>
        <begin position="33"/>
        <end position="82"/>
    </location>
</feature>
<dbReference type="SUPFAM" id="SSF50199">
    <property type="entry name" value="Staphylococcal nuclease"/>
    <property type="match status" value="1"/>
</dbReference>
<dbReference type="InterPro" id="IPR016071">
    <property type="entry name" value="Staphylococal_nuclease_OB-fold"/>
</dbReference>
<dbReference type="RefSeq" id="WP_238707802.1">
    <property type="nucleotide sequence ID" value="NZ_BKBW01000015.1"/>
</dbReference>